<reference evidence="6" key="1">
    <citation type="submission" date="2018-04" db="EMBL/GenBank/DDBJ databases">
        <title>Whole genome sequencing of Hypsizygus marmoreus.</title>
        <authorList>
            <person name="Choi I.-G."/>
            <person name="Min B."/>
            <person name="Kim J.-G."/>
            <person name="Kim S."/>
            <person name="Oh Y.-L."/>
            <person name="Kong W.-S."/>
            <person name="Park H."/>
            <person name="Jeong J."/>
            <person name="Song E.-S."/>
        </authorList>
    </citation>
    <scope>NUCLEOTIDE SEQUENCE [LARGE SCALE GENOMIC DNA]</scope>
    <source>
        <strain evidence="6">51987-8</strain>
    </source>
</reference>
<dbReference type="GO" id="GO:0016491">
    <property type="term" value="F:oxidoreductase activity"/>
    <property type="evidence" value="ECO:0007669"/>
    <property type="project" value="InterPro"/>
</dbReference>
<dbReference type="Gene3D" id="1.10.1280.10">
    <property type="entry name" value="Di-copper center containing domain from catechol oxidase"/>
    <property type="match status" value="1"/>
</dbReference>
<dbReference type="GO" id="GO:0046872">
    <property type="term" value="F:metal ion binding"/>
    <property type="evidence" value="ECO:0007669"/>
    <property type="project" value="UniProtKB-KW"/>
</dbReference>
<evidence type="ECO:0000313" key="6">
    <source>
        <dbReference type="EMBL" id="RDB20591.1"/>
    </source>
</evidence>
<dbReference type="OrthoDB" id="6132182at2759"/>
<gene>
    <name evidence="6" type="primary">ustQ</name>
    <name evidence="6" type="ORF">Hypma_012178</name>
</gene>
<keyword evidence="3" id="KW-0732">Signal</keyword>
<dbReference type="PROSITE" id="PS00498">
    <property type="entry name" value="TYROSINASE_2"/>
    <property type="match status" value="1"/>
</dbReference>
<dbReference type="SUPFAM" id="SSF48056">
    <property type="entry name" value="Di-copper centre-containing domain"/>
    <property type="match status" value="1"/>
</dbReference>
<name>A0A369JEM8_HYPMA</name>
<comment type="caution">
    <text evidence="6">The sequence shown here is derived from an EMBL/GenBank/DDBJ whole genome shotgun (WGS) entry which is preliminary data.</text>
</comment>
<dbReference type="PRINTS" id="PR00092">
    <property type="entry name" value="TYROSINASE"/>
</dbReference>
<evidence type="ECO:0000256" key="3">
    <source>
        <dbReference type="SAM" id="SignalP"/>
    </source>
</evidence>
<dbReference type="InterPro" id="IPR050316">
    <property type="entry name" value="Tyrosinase/Hemocyanin"/>
</dbReference>
<dbReference type="InterPro" id="IPR008922">
    <property type="entry name" value="Di-copper_centre_dom_sf"/>
</dbReference>
<evidence type="ECO:0000313" key="7">
    <source>
        <dbReference type="Proteomes" id="UP000076154"/>
    </source>
</evidence>
<dbReference type="EMBL" id="LUEZ02000058">
    <property type="protein sequence ID" value="RDB20591.1"/>
    <property type="molecule type" value="Genomic_DNA"/>
</dbReference>
<feature type="chain" id="PRO_5016570628" evidence="3">
    <location>
        <begin position="25"/>
        <end position="321"/>
    </location>
</feature>
<dbReference type="PROSITE" id="PS00497">
    <property type="entry name" value="TYROSINASE_1"/>
    <property type="match status" value="1"/>
</dbReference>
<dbReference type="PANTHER" id="PTHR11474:SF126">
    <property type="entry name" value="TYROSINASE-LIKE PROTEIN TYR-1-RELATED"/>
    <property type="match status" value="1"/>
</dbReference>
<dbReference type="PANTHER" id="PTHR11474">
    <property type="entry name" value="TYROSINASE FAMILY MEMBER"/>
    <property type="match status" value="1"/>
</dbReference>
<keyword evidence="2" id="KW-0186">Copper</keyword>
<keyword evidence="7" id="KW-1185">Reference proteome</keyword>
<sequence length="321" mass="36015">MLTGIPAFAFTILAVLPLASNVFGAPAEIPPCTVIHQRQEWRSMSSAQRRHYINAVKCLQRLPAVPAFPGAKTRYDDFQALHINLTDSVHTVGQFLPWHRRFLSVYETALREECGYKGGNPYWDFTKDIGDAESFVRSPLFDPSTGFGGTGVGADSIVVDGPFAYMNLSFGIGPTSRNHFLTRVFDFSMIQYLTPDKFGFVMEQLTFEAFRIELEGVPITESPKVHDAGHRLIGGDMGDTYSSPGDPLFYLHHANLDRIWWNWQTAAPSRLFDISGRSTVDPPYQNVTLDFPLEMGVLAPLLPIRKVMDILHSDSLCYQYV</sequence>
<evidence type="ECO:0000259" key="4">
    <source>
        <dbReference type="PROSITE" id="PS00497"/>
    </source>
</evidence>
<dbReference type="InterPro" id="IPR002227">
    <property type="entry name" value="Tyrosinase_Cu-bd"/>
</dbReference>
<evidence type="ECO:0000256" key="2">
    <source>
        <dbReference type="ARBA" id="ARBA00023008"/>
    </source>
</evidence>
<dbReference type="AlphaFoldDB" id="A0A369JEM8"/>
<accession>A0A369JEM8</accession>
<dbReference type="Pfam" id="PF00264">
    <property type="entry name" value="Tyrosinase"/>
    <property type="match status" value="1"/>
</dbReference>
<dbReference type="Proteomes" id="UP000076154">
    <property type="component" value="Unassembled WGS sequence"/>
</dbReference>
<feature type="domain" description="Tyrosinase copper-binding" evidence="4">
    <location>
        <begin position="90"/>
        <end position="107"/>
    </location>
</feature>
<dbReference type="SMR" id="A0A369JEM8"/>
<proteinExistence type="predicted"/>
<organism evidence="6 7">
    <name type="scientific">Hypsizygus marmoreus</name>
    <name type="common">White beech mushroom</name>
    <name type="synonym">Agaricus marmoreus</name>
    <dbReference type="NCBI Taxonomy" id="39966"/>
    <lineage>
        <taxon>Eukaryota</taxon>
        <taxon>Fungi</taxon>
        <taxon>Dikarya</taxon>
        <taxon>Basidiomycota</taxon>
        <taxon>Agaricomycotina</taxon>
        <taxon>Agaricomycetes</taxon>
        <taxon>Agaricomycetidae</taxon>
        <taxon>Agaricales</taxon>
        <taxon>Tricholomatineae</taxon>
        <taxon>Lyophyllaceae</taxon>
        <taxon>Hypsizygus</taxon>
    </lineage>
</organism>
<protein>
    <submittedName>
        <fullName evidence="6">Tyrosinase ustQ</fullName>
    </submittedName>
</protein>
<evidence type="ECO:0000259" key="5">
    <source>
        <dbReference type="PROSITE" id="PS00498"/>
    </source>
</evidence>
<keyword evidence="1" id="KW-0479">Metal-binding</keyword>
<dbReference type="InParanoid" id="A0A369JEM8"/>
<evidence type="ECO:0000256" key="1">
    <source>
        <dbReference type="ARBA" id="ARBA00022723"/>
    </source>
</evidence>
<feature type="signal peptide" evidence="3">
    <location>
        <begin position="1"/>
        <end position="24"/>
    </location>
</feature>
<feature type="domain" description="Tyrosinase copper-binding" evidence="5">
    <location>
        <begin position="246"/>
        <end position="257"/>
    </location>
</feature>